<feature type="transmembrane region" description="Helical" evidence="7">
    <location>
        <begin position="136"/>
        <end position="153"/>
    </location>
</feature>
<feature type="transmembrane region" description="Helical" evidence="7">
    <location>
        <begin position="397"/>
        <end position="419"/>
    </location>
</feature>
<keyword evidence="9" id="KW-0560">Oxidoreductase</keyword>
<keyword evidence="3 6" id="KW-0812">Transmembrane</keyword>
<evidence type="ECO:0000256" key="4">
    <source>
        <dbReference type="ARBA" id="ARBA00022989"/>
    </source>
</evidence>
<dbReference type="GO" id="GO:0012505">
    <property type="term" value="C:endomembrane system"/>
    <property type="evidence" value="ECO:0007669"/>
    <property type="project" value="UniProtKB-SubCell"/>
</dbReference>
<feature type="transmembrane region" description="Helical" evidence="7">
    <location>
        <begin position="269"/>
        <end position="293"/>
    </location>
</feature>
<dbReference type="GO" id="GO:0042773">
    <property type="term" value="P:ATP synthesis coupled electron transport"/>
    <property type="evidence" value="ECO:0007669"/>
    <property type="project" value="InterPro"/>
</dbReference>
<evidence type="ECO:0000256" key="3">
    <source>
        <dbReference type="ARBA" id="ARBA00022692"/>
    </source>
</evidence>
<dbReference type="InterPro" id="IPR010227">
    <property type="entry name" value="NADH_Q_OxRdtase_chainM/4"/>
</dbReference>
<feature type="transmembrane region" description="Helical" evidence="7">
    <location>
        <begin position="112"/>
        <end position="130"/>
    </location>
</feature>
<feature type="transmembrane region" description="Helical" evidence="7">
    <location>
        <begin position="165"/>
        <end position="184"/>
    </location>
</feature>
<comment type="subcellular location">
    <subcellularLocation>
        <location evidence="1">Endomembrane system</location>
        <topology evidence="1">Multi-pass membrane protein</topology>
    </subcellularLocation>
    <subcellularLocation>
        <location evidence="6">Membrane</location>
        <topology evidence="6">Multi-pass membrane protein</topology>
    </subcellularLocation>
</comment>
<keyword evidence="10" id="KW-1185">Reference proteome</keyword>
<evidence type="ECO:0000256" key="1">
    <source>
        <dbReference type="ARBA" id="ARBA00004127"/>
    </source>
</evidence>
<dbReference type="KEGG" id="bmei:Spa11_05290"/>
<dbReference type="NCBIfam" id="TIGR01972">
    <property type="entry name" value="NDH_I_M"/>
    <property type="match status" value="1"/>
</dbReference>
<feature type="transmembrane region" description="Helical" evidence="7">
    <location>
        <begin position="84"/>
        <end position="105"/>
    </location>
</feature>
<dbReference type="EC" id="1.6.5.11" evidence="9"/>
<dbReference type="PRINTS" id="PR01437">
    <property type="entry name" value="NUOXDRDTASE4"/>
</dbReference>
<dbReference type="EMBL" id="CP036349">
    <property type="protein sequence ID" value="QDV72355.1"/>
    <property type="molecule type" value="Genomic_DNA"/>
</dbReference>
<evidence type="ECO:0000256" key="7">
    <source>
        <dbReference type="SAM" id="Phobius"/>
    </source>
</evidence>
<dbReference type="PANTHER" id="PTHR43507:SF1">
    <property type="entry name" value="NADH-UBIQUINONE OXIDOREDUCTASE CHAIN 4"/>
    <property type="match status" value="1"/>
</dbReference>
<organism evidence="9 10">
    <name type="scientific">Botrimarina mediterranea</name>
    <dbReference type="NCBI Taxonomy" id="2528022"/>
    <lineage>
        <taxon>Bacteria</taxon>
        <taxon>Pseudomonadati</taxon>
        <taxon>Planctomycetota</taxon>
        <taxon>Planctomycetia</taxon>
        <taxon>Pirellulales</taxon>
        <taxon>Lacipirellulaceae</taxon>
        <taxon>Botrimarina</taxon>
    </lineage>
</organism>
<evidence type="ECO:0000259" key="8">
    <source>
        <dbReference type="Pfam" id="PF00361"/>
    </source>
</evidence>
<gene>
    <name evidence="9" type="primary">nuoM</name>
    <name evidence="9" type="ORF">Spa11_05290</name>
</gene>
<dbReference type="PANTHER" id="PTHR43507">
    <property type="entry name" value="NADH-UBIQUINONE OXIDOREDUCTASE CHAIN 4"/>
    <property type="match status" value="1"/>
</dbReference>
<feature type="transmembrane region" description="Helical" evidence="7">
    <location>
        <begin position="364"/>
        <end position="385"/>
    </location>
</feature>
<dbReference type="GO" id="GO:0048039">
    <property type="term" value="F:ubiquinone binding"/>
    <property type="evidence" value="ECO:0007669"/>
    <property type="project" value="TreeGrafter"/>
</dbReference>
<evidence type="ECO:0000256" key="2">
    <source>
        <dbReference type="ARBA" id="ARBA00009025"/>
    </source>
</evidence>
<evidence type="ECO:0000256" key="6">
    <source>
        <dbReference type="RuleBase" id="RU000320"/>
    </source>
</evidence>
<evidence type="ECO:0000313" key="10">
    <source>
        <dbReference type="Proteomes" id="UP000316426"/>
    </source>
</evidence>
<feature type="transmembrane region" description="Helical" evidence="7">
    <location>
        <begin position="477"/>
        <end position="500"/>
    </location>
</feature>
<dbReference type="InterPro" id="IPR003918">
    <property type="entry name" value="NADH_UbQ_OxRdtase"/>
</dbReference>
<dbReference type="GO" id="GO:0003954">
    <property type="term" value="F:NADH dehydrogenase activity"/>
    <property type="evidence" value="ECO:0007669"/>
    <property type="project" value="TreeGrafter"/>
</dbReference>
<feature type="transmembrane region" description="Helical" evidence="7">
    <location>
        <begin position="305"/>
        <end position="326"/>
    </location>
</feature>
<keyword evidence="4 7" id="KW-1133">Transmembrane helix</keyword>
<dbReference type="GO" id="GO:0015990">
    <property type="term" value="P:electron transport coupled proton transport"/>
    <property type="evidence" value="ECO:0007669"/>
    <property type="project" value="TreeGrafter"/>
</dbReference>
<protein>
    <submittedName>
        <fullName evidence="9">NADH-quinone oxidoreductase subunit M</fullName>
        <ecNumber evidence="9">1.6.5.11</ecNumber>
    </submittedName>
</protein>
<dbReference type="GO" id="GO:0016020">
    <property type="term" value="C:membrane"/>
    <property type="evidence" value="ECO:0007669"/>
    <property type="project" value="UniProtKB-SubCell"/>
</dbReference>
<feature type="transmembrane region" description="Helical" evidence="7">
    <location>
        <begin position="31"/>
        <end position="51"/>
    </location>
</feature>
<dbReference type="GO" id="GO:0008137">
    <property type="term" value="F:NADH dehydrogenase (ubiquinone) activity"/>
    <property type="evidence" value="ECO:0007669"/>
    <property type="project" value="InterPro"/>
</dbReference>
<proteinExistence type="inferred from homology"/>
<feature type="domain" description="NADH:quinone oxidoreductase/Mrp antiporter transmembrane" evidence="8">
    <location>
        <begin position="129"/>
        <end position="192"/>
    </location>
</feature>
<evidence type="ECO:0000313" key="9">
    <source>
        <dbReference type="EMBL" id="QDV72355.1"/>
    </source>
</evidence>
<name>A0A518K3M5_9BACT</name>
<dbReference type="Pfam" id="PF00361">
    <property type="entry name" value="Proton_antipo_M"/>
    <property type="match status" value="2"/>
</dbReference>
<feature type="transmembrane region" description="Helical" evidence="7">
    <location>
        <begin position="338"/>
        <end position="357"/>
    </location>
</feature>
<dbReference type="Proteomes" id="UP000316426">
    <property type="component" value="Chromosome"/>
</dbReference>
<evidence type="ECO:0000256" key="5">
    <source>
        <dbReference type="ARBA" id="ARBA00023136"/>
    </source>
</evidence>
<feature type="transmembrane region" description="Helical" evidence="7">
    <location>
        <begin position="440"/>
        <end position="465"/>
    </location>
</feature>
<feature type="domain" description="NADH:quinone oxidoreductase/Mrp antiporter transmembrane" evidence="8">
    <location>
        <begin position="262"/>
        <end position="486"/>
    </location>
</feature>
<accession>A0A518K3M5</accession>
<comment type="similarity">
    <text evidence="2">Belongs to the complex I subunit 4 family.</text>
</comment>
<keyword evidence="5 7" id="KW-0472">Membrane</keyword>
<reference evidence="9 10" key="1">
    <citation type="submission" date="2019-02" db="EMBL/GenBank/DDBJ databases">
        <title>Deep-cultivation of Planctomycetes and their phenomic and genomic characterization uncovers novel biology.</title>
        <authorList>
            <person name="Wiegand S."/>
            <person name="Jogler M."/>
            <person name="Boedeker C."/>
            <person name="Pinto D."/>
            <person name="Vollmers J."/>
            <person name="Rivas-Marin E."/>
            <person name="Kohn T."/>
            <person name="Peeters S.H."/>
            <person name="Heuer A."/>
            <person name="Rast P."/>
            <person name="Oberbeckmann S."/>
            <person name="Bunk B."/>
            <person name="Jeske O."/>
            <person name="Meyerdierks A."/>
            <person name="Storesund J.E."/>
            <person name="Kallscheuer N."/>
            <person name="Luecker S."/>
            <person name="Lage O.M."/>
            <person name="Pohl T."/>
            <person name="Merkel B.J."/>
            <person name="Hornburger P."/>
            <person name="Mueller R.-W."/>
            <person name="Bruemmer F."/>
            <person name="Labrenz M."/>
            <person name="Spormann A.M."/>
            <person name="Op den Camp H."/>
            <person name="Overmann J."/>
            <person name="Amann R."/>
            <person name="Jetten M.S.M."/>
            <person name="Mascher T."/>
            <person name="Medema M.H."/>
            <person name="Devos D.P."/>
            <person name="Kaster A.-K."/>
            <person name="Ovreas L."/>
            <person name="Rohde M."/>
            <person name="Galperin M.Y."/>
            <person name="Jogler C."/>
        </authorList>
    </citation>
    <scope>NUCLEOTIDE SEQUENCE [LARGE SCALE GENOMIC DNA]</scope>
    <source>
        <strain evidence="9 10">Spa11</strain>
    </source>
</reference>
<dbReference type="RefSeq" id="WP_145106921.1">
    <property type="nucleotide sequence ID" value="NZ_CP036349.1"/>
</dbReference>
<dbReference type="AlphaFoldDB" id="A0A518K3M5"/>
<sequence length="578" mass="60156">MNDHTLTFLVLIPLVAAGAMALVPKGAGGAAKKLTVLVTALVAAMAWSLAFDGRAGGAGLSHVVTAPWIPSLGVQFFLGVDGLSLPLVILTASLSLLAAIASLGVDRHPRGYCALLLLLETGMLGVFLALDFVLFYVFWELILVPMYLLIAVWGGSGGRKAAFKYFVYTLAASVLILGAGLLLYGQSDLTRLAPADLAASGILGPNAVKAQAPARELGEWIDLSDSLPMELIDAQATGAPLRTFNLVAMTRLAQTTDVFTAPTWGGHNLAWWAFVPLVLGLAVKVPAVPLHTWLPDAHTEAPTPVSMLLAGVMLKLGGYGMVRIAWPICPEAARDLAMVVAVVGVVGLLWGALAAMGQRDFKRLVAYSSVSHMGYVLLGLAAGTLGADAWALGASGAVFQMVAHGVTSAGLFFAVGVIYDRVHHRDLDRMGGLMNRMPTASGLALVLALASLGLPGLCGFVGELLVLLPTWTFNPSLAIATAAVTVLTAAYTLRAVRLAYYGPEYIGPHADGLTPIKPRELVVMVPLVIAAVVLGVQPGYVTKVAEPTIAAAGQSFRPPLTTGVTPVADAADAGRTTR</sequence>
<dbReference type="InterPro" id="IPR001750">
    <property type="entry name" value="ND/Mrp_TM"/>
</dbReference>